<evidence type="ECO:0000256" key="8">
    <source>
        <dbReference type="ARBA" id="ARBA00023018"/>
    </source>
</evidence>
<evidence type="ECO:0000256" key="7">
    <source>
        <dbReference type="ARBA" id="ARBA00022989"/>
    </source>
</evidence>
<evidence type="ECO:0000256" key="10">
    <source>
        <dbReference type="ARBA" id="ARBA00023180"/>
    </source>
</evidence>
<evidence type="ECO:0000256" key="15">
    <source>
        <dbReference type="SAM" id="MobiDB-lite"/>
    </source>
</evidence>
<protein>
    <submittedName>
        <fullName evidence="20">Calsyntenin-1-like</fullName>
    </submittedName>
</protein>
<evidence type="ECO:0000256" key="13">
    <source>
        <dbReference type="ARBA" id="ARBA00035015"/>
    </source>
</evidence>
<dbReference type="GO" id="GO:0009986">
    <property type="term" value="C:cell surface"/>
    <property type="evidence" value="ECO:0007669"/>
    <property type="project" value="TreeGrafter"/>
</dbReference>
<dbReference type="Gene3D" id="2.60.120.200">
    <property type="match status" value="1"/>
</dbReference>
<feature type="transmembrane region" description="Helical" evidence="16">
    <location>
        <begin position="863"/>
        <end position="885"/>
    </location>
</feature>
<dbReference type="FunFam" id="2.60.40.60:FF:000025">
    <property type="entry name" value="Calsyntenin 1"/>
    <property type="match status" value="1"/>
</dbReference>
<name>A0A9W2YLL2_BIOGL</name>
<keyword evidence="1" id="KW-1003">Cell membrane</keyword>
<dbReference type="GeneID" id="106055920"/>
<dbReference type="GO" id="GO:0050806">
    <property type="term" value="P:positive regulation of synaptic transmission"/>
    <property type="evidence" value="ECO:0007669"/>
    <property type="project" value="TreeGrafter"/>
</dbReference>
<keyword evidence="11" id="KW-0628">Postsynaptic cell membrane</keyword>
<dbReference type="AlphaFoldDB" id="A0A9W2YLL2"/>
<dbReference type="Proteomes" id="UP001165740">
    <property type="component" value="Chromosome 13"/>
</dbReference>
<dbReference type="Gene3D" id="2.60.40.60">
    <property type="entry name" value="Cadherins"/>
    <property type="match status" value="2"/>
</dbReference>
<dbReference type="InterPro" id="IPR013320">
    <property type="entry name" value="ConA-like_dom_sf"/>
</dbReference>
<dbReference type="OMA" id="YTVQCAM"/>
<evidence type="ECO:0000256" key="6">
    <source>
        <dbReference type="ARBA" id="ARBA00022889"/>
    </source>
</evidence>
<dbReference type="SUPFAM" id="SSF49313">
    <property type="entry name" value="Cadherin-like"/>
    <property type="match status" value="2"/>
</dbReference>
<evidence type="ECO:0000313" key="19">
    <source>
        <dbReference type="Proteomes" id="UP001165740"/>
    </source>
</evidence>
<keyword evidence="8" id="KW-0770">Synapse</keyword>
<keyword evidence="6" id="KW-0130">Cell adhesion</keyword>
<dbReference type="Pfam" id="PF13385">
    <property type="entry name" value="Laminin_G_3"/>
    <property type="match status" value="1"/>
</dbReference>
<dbReference type="InterPro" id="IPR015919">
    <property type="entry name" value="Cadherin-like_sf"/>
</dbReference>
<keyword evidence="5 14" id="KW-0106">Calcium</keyword>
<dbReference type="SMART" id="SM00112">
    <property type="entry name" value="CA"/>
    <property type="match status" value="2"/>
</dbReference>
<dbReference type="PRINTS" id="PR00205">
    <property type="entry name" value="CADHERIN"/>
</dbReference>
<evidence type="ECO:0000256" key="17">
    <source>
        <dbReference type="SAM" id="SignalP"/>
    </source>
</evidence>
<evidence type="ECO:0000256" key="1">
    <source>
        <dbReference type="ARBA" id="ARBA00022475"/>
    </source>
</evidence>
<keyword evidence="2 16" id="KW-0812">Transmembrane</keyword>
<dbReference type="InterPro" id="IPR002126">
    <property type="entry name" value="Cadherin-like_dom"/>
</dbReference>
<feature type="signal peptide" evidence="17">
    <location>
        <begin position="1"/>
        <end position="18"/>
    </location>
</feature>
<sequence>MGIITISILLVLSNHAIGTSEVNRFKPSIWSKLMEHDKPTFHGEIKENERIVQLKPELLASDSDEVGAAKYICNYIIAKNKRHPKTQSLPFEIIVTDKLTGAAEIRVKDGEKLNFEEHPVYKFGIVAEDCGTPPKQSNKAYVLIKVLDVDEFAPKFENDTYFANVEEGKMYDSILEIHASDQDESEPYKTICNYELLTPGVPFEITPQGVLKNKEPLDYSLHRNFILGAVAIDCGGRRSDPVYINLAITEKCHSGWSGLEDVIKYRAGSGQQRLGEGASLKLCDSDCKPAQVNVKLTLTTKHIGKGCDRDTYSVNSQRKLCGASGDSVDLLPSPSTADWAHNIPTDDGHEMDQVFSFDGQSNALEVPESVFNHMLHKQFTISAWLRHGEAQQQNNSKVPKEHILCMSDGDGMNRHHYGLYIHGEKLILLLRIEAEDVETEEDMKVFKPAEFRWAIPQVTDDRWHHFAVSVDLQENKDDGVRLYIDGKLFVTNDENFEIIDDWPLRRTKKVHGTKLVVGACWQGAANTFSHYYKGYMAGLFVLKGKTESERVIKCLNNCKENLDFHAISDMSSGTSVSFNSEMTEFTINSRSVEEVNRLMGQVAYVNARTYPTPGYRTLTIETSLICEGQTVVLPLLEKKILVEEQQEPVFVITGYSNLTRMVYEFERGLRVFHDIHIFARSQPLEDMDDTDGQDETGSAKVAKLAQKLSKTLLQQSTDQKDDDFMIDECHVKADPPLNLFIEHLSLPTHLMEIHGLEWSETNDGVVIRNADTIPNYENVIRNIHYYHNKPEELANRTLTLYCSSQNQRFISTKFIERLVAVHQAPPPVPKAANIQSNVQGIHQSLKTSNIDGLHAPGAASSNLGMVAIIVVCVGFLLFMIVLGVIRIRAAHRRTQVVQVDEKQEMEWDNSALNITINPMEQEMFEYEDGARPTFPEDSDSDEDEESSMQGDYGDSTEDEEPAPQGKGPVGNELEWDHTSF</sequence>
<dbReference type="GO" id="GO:0005509">
    <property type="term" value="F:calcium ion binding"/>
    <property type="evidence" value="ECO:0007669"/>
    <property type="project" value="UniProtKB-UniRule"/>
</dbReference>
<dbReference type="PANTHER" id="PTHR14139">
    <property type="entry name" value="CALSYNTENIN"/>
    <property type="match status" value="1"/>
</dbReference>
<evidence type="ECO:0000256" key="14">
    <source>
        <dbReference type="PROSITE-ProRule" id="PRU00043"/>
    </source>
</evidence>
<feature type="domain" description="Cadherin" evidence="18">
    <location>
        <begin position="37"/>
        <end position="156"/>
    </location>
</feature>
<dbReference type="Pfam" id="PF19699">
    <property type="entry name" value="CLSTN_C"/>
    <property type="match status" value="1"/>
</dbReference>
<evidence type="ECO:0000256" key="12">
    <source>
        <dbReference type="ARBA" id="ARBA00035006"/>
    </source>
</evidence>
<dbReference type="PROSITE" id="PS50268">
    <property type="entry name" value="CADHERIN_2"/>
    <property type="match status" value="1"/>
</dbReference>
<accession>A0A9W2YLL2</accession>
<keyword evidence="7 16" id="KW-1133">Transmembrane helix</keyword>
<dbReference type="SUPFAM" id="SSF49899">
    <property type="entry name" value="Concanavalin A-like lectins/glucanases"/>
    <property type="match status" value="1"/>
</dbReference>
<keyword evidence="19" id="KW-1185">Reference proteome</keyword>
<proteinExistence type="inferred from homology"/>
<dbReference type="InterPro" id="IPR045588">
    <property type="entry name" value="CLSTN_C"/>
</dbReference>
<evidence type="ECO:0000256" key="5">
    <source>
        <dbReference type="ARBA" id="ARBA00022837"/>
    </source>
</evidence>
<keyword evidence="3 17" id="KW-0732">Signal</keyword>
<keyword evidence="4" id="KW-0677">Repeat</keyword>
<feature type="chain" id="PRO_5040814777" evidence="17">
    <location>
        <begin position="19"/>
        <end position="980"/>
    </location>
</feature>
<dbReference type="PANTHER" id="PTHR14139:SF2">
    <property type="entry name" value="CALSYNTENIN-1"/>
    <property type="match status" value="1"/>
</dbReference>
<comment type="similarity">
    <text evidence="13">Belongs to the calsyntenin family.</text>
</comment>
<feature type="compositionally biased region" description="Acidic residues" evidence="15">
    <location>
        <begin position="936"/>
        <end position="946"/>
    </location>
</feature>
<dbReference type="GO" id="GO:0007156">
    <property type="term" value="P:homophilic cell adhesion via plasma membrane adhesion molecules"/>
    <property type="evidence" value="ECO:0007669"/>
    <property type="project" value="InterPro"/>
</dbReference>
<dbReference type="GO" id="GO:0051965">
    <property type="term" value="P:positive regulation of synapse assembly"/>
    <property type="evidence" value="ECO:0007669"/>
    <property type="project" value="TreeGrafter"/>
</dbReference>
<dbReference type="CDD" id="cd11304">
    <property type="entry name" value="Cadherin_repeat"/>
    <property type="match status" value="2"/>
</dbReference>
<keyword evidence="9 16" id="KW-0472">Membrane</keyword>
<evidence type="ECO:0000256" key="2">
    <source>
        <dbReference type="ARBA" id="ARBA00022692"/>
    </source>
</evidence>
<feature type="region of interest" description="Disordered" evidence="15">
    <location>
        <begin position="927"/>
        <end position="980"/>
    </location>
</feature>
<gene>
    <name evidence="20" type="primary">LOC106055920</name>
</gene>
<reference evidence="20" key="1">
    <citation type="submission" date="2025-08" db="UniProtKB">
        <authorList>
            <consortium name="RefSeq"/>
        </authorList>
    </citation>
    <scope>IDENTIFICATION</scope>
</reference>
<dbReference type="RefSeq" id="XP_055863592.1">
    <property type="nucleotide sequence ID" value="XM_056007617.1"/>
</dbReference>
<evidence type="ECO:0000313" key="20">
    <source>
        <dbReference type="RefSeq" id="XP_055863592.1"/>
    </source>
</evidence>
<evidence type="ECO:0000256" key="3">
    <source>
        <dbReference type="ARBA" id="ARBA00022729"/>
    </source>
</evidence>
<evidence type="ECO:0000256" key="9">
    <source>
        <dbReference type="ARBA" id="ARBA00023136"/>
    </source>
</evidence>
<evidence type="ECO:0000256" key="16">
    <source>
        <dbReference type="SAM" id="Phobius"/>
    </source>
</evidence>
<keyword evidence="10" id="KW-0325">Glycoprotein</keyword>
<evidence type="ECO:0000256" key="4">
    <source>
        <dbReference type="ARBA" id="ARBA00022737"/>
    </source>
</evidence>
<comment type="subcellular location">
    <subcellularLocation>
        <location evidence="12">Postsynaptic cell membrane</location>
        <topology evidence="12">Single-pass type I membrane protein</topology>
    </subcellularLocation>
</comment>
<dbReference type="OrthoDB" id="10012272at2759"/>
<evidence type="ECO:0000259" key="18">
    <source>
        <dbReference type="PROSITE" id="PS50268"/>
    </source>
</evidence>
<dbReference type="GO" id="GO:0045211">
    <property type="term" value="C:postsynaptic membrane"/>
    <property type="evidence" value="ECO:0007669"/>
    <property type="project" value="UniProtKB-SubCell"/>
</dbReference>
<organism evidence="19 20">
    <name type="scientific">Biomphalaria glabrata</name>
    <name type="common">Bloodfluke planorb</name>
    <name type="synonym">Freshwater snail</name>
    <dbReference type="NCBI Taxonomy" id="6526"/>
    <lineage>
        <taxon>Eukaryota</taxon>
        <taxon>Metazoa</taxon>
        <taxon>Spiralia</taxon>
        <taxon>Lophotrochozoa</taxon>
        <taxon>Mollusca</taxon>
        <taxon>Gastropoda</taxon>
        <taxon>Heterobranchia</taxon>
        <taxon>Euthyneura</taxon>
        <taxon>Panpulmonata</taxon>
        <taxon>Hygrophila</taxon>
        <taxon>Lymnaeoidea</taxon>
        <taxon>Planorbidae</taxon>
        <taxon>Biomphalaria</taxon>
    </lineage>
</organism>
<evidence type="ECO:0000256" key="11">
    <source>
        <dbReference type="ARBA" id="ARBA00023257"/>
    </source>
</evidence>